<evidence type="ECO:0000256" key="2">
    <source>
        <dbReference type="ARBA" id="ARBA00022737"/>
    </source>
</evidence>
<keyword evidence="6" id="KW-1185">Reference proteome</keyword>
<dbReference type="InterPro" id="IPR002885">
    <property type="entry name" value="PPR_rpt"/>
</dbReference>
<feature type="repeat" description="PPR" evidence="3">
    <location>
        <begin position="359"/>
        <end position="393"/>
    </location>
</feature>
<dbReference type="InterPro" id="IPR011990">
    <property type="entry name" value="TPR-like_helical_dom_sf"/>
</dbReference>
<comment type="similarity">
    <text evidence="1">Belongs to the PPR family. P subfamily.</text>
</comment>
<keyword evidence="2" id="KW-0677">Repeat</keyword>
<dbReference type="PANTHER" id="PTHR47447">
    <property type="entry name" value="OS03G0856100 PROTEIN"/>
    <property type="match status" value="1"/>
</dbReference>
<evidence type="ECO:0000313" key="4">
    <source>
        <dbReference type="EMBL" id="RZC27043.1"/>
    </source>
</evidence>
<dbReference type="SMR" id="A0A445LV05"/>
<organism evidence="4 6">
    <name type="scientific">Glycine soja</name>
    <name type="common">Wild soybean</name>
    <dbReference type="NCBI Taxonomy" id="3848"/>
    <lineage>
        <taxon>Eukaryota</taxon>
        <taxon>Viridiplantae</taxon>
        <taxon>Streptophyta</taxon>
        <taxon>Embryophyta</taxon>
        <taxon>Tracheophyta</taxon>
        <taxon>Spermatophyta</taxon>
        <taxon>Magnoliopsida</taxon>
        <taxon>eudicotyledons</taxon>
        <taxon>Gunneridae</taxon>
        <taxon>Pentapetalae</taxon>
        <taxon>rosids</taxon>
        <taxon>fabids</taxon>
        <taxon>Fabales</taxon>
        <taxon>Fabaceae</taxon>
        <taxon>Papilionoideae</taxon>
        <taxon>50 kb inversion clade</taxon>
        <taxon>NPAAA clade</taxon>
        <taxon>indigoferoid/millettioid clade</taxon>
        <taxon>Phaseoleae</taxon>
        <taxon>Glycine</taxon>
        <taxon>Glycine subgen. Soja</taxon>
    </lineage>
</organism>
<dbReference type="EMBL" id="QZWG01000002">
    <property type="protein sequence ID" value="RZC27043.1"/>
    <property type="molecule type" value="Genomic_DNA"/>
</dbReference>
<evidence type="ECO:0000313" key="6">
    <source>
        <dbReference type="Proteomes" id="UP000289340"/>
    </source>
</evidence>
<dbReference type="Pfam" id="PF13812">
    <property type="entry name" value="PPR_3"/>
    <property type="match status" value="1"/>
</dbReference>
<protein>
    <submittedName>
        <fullName evidence="4">Pentatricopeptide repeat-containing protein, mitochondrial isoform A</fullName>
    </submittedName>
    <submittedName>
        <fullName evidence="5">Pentatricopeptide repeat-containing protein, mitochondrial isoform B</fullName>
    </submittedName>
</protein>
<proteinExistence type="inferred from homology"/>
<dbReference type="PANTHER" id="PTHR47447:SF28">
    <property type="entry name" value="PENTACOTRIPEPTIDE-REPEAT REGION OF PRORP DOMAIN-CONTAINING PROTEIN"/>
    <property type="match status" value="1"/>
</dbReference>
<sequence length="872" mass="99137">MMLPLKQVTKHRLRSKSFISTVLNPCSSDHAAYTSLASSSPSQSTSSSSASSSFLISQNDVASSFRSWFAAARKQHQQLPFDPLLNRIHQILSSPAGEEDFSAALSALRLPLSESLVLRVLRHGAARRNILPCLKFFDWAGHQPHFHHTRATFVAIFQILARADLKPLVLDFLDSFRRRIFHHRVRFHDILVVGYAIAGKPQNALHAFGRMRFVGLDLDSFAYHVLLDALVEKNYLNAFDIIVRQIRSRGYENHMTNVIVVKHLCKERRLEEAEGFLNGLMCRGEELKGPEVSFLVGALCESYRFERAFELVKQFGSSGLVPLDHAYGVWIKGLVRGGRVDEALEFFSQKKDSEGYFPATVRYNVLICRLLRENRLREVYDLLVDMSESCIPPDAVTMNAVLCFFCKVGMADVALELYNSRSDLELSPNHLACKYLILTLCWDGGAKEAFNVLRSTVDRSYFPDGQTFCTLASALCRERKIDEMKELLYLAVGRNIVPPTSMYDKYISALCRAGRVEDGYLVHGELKSVAAKTSYVKMIKGFVKSGRGDTAARLLVEMNGKGHTPIPRLCRYVICSLLEMDNSRGRFFNLLEMLTRCQHSCQTYNFFLDGAGHAMKPELAREVFELMQRNGITPNMCSLILMMNGYLISGRISDALNFFNDVQRRGLATKKLYVALITGLCKSNKVDISREYFFRMLRVGLNPSLECYELLVQKLCSLQRYSEAMHIINVSQKMGRPVSSFIGNVLLYHSLISPQLYDTCVNLRGVEEGVFSGNSTLCLMIGAFSGRLRVSHYITDLERLIEKCFPPNIFTYNLLLKQVARSDMDKARLLFARMCQRGYQPNSWTYDIMVRGFSIHGRNDEARRWLKEMFRN</sequence>
<accession>A0A445LV05</accession>
<feature type="repeat" description="PPR" evidence="3">
    <location>
        <begin position="669"/>
        <end position="703"/>
    </location>
</feature>
<evidence type="ECO:0000256" key="3">
    <source>
        <dbReference type="PROSITE-ProRule" id="PRU00708"/>
    </source>
</evidence>
<dbReference type="Gramene" id="XM_028363494.1">
    <property type="protein sequence ID" value="XP_028219295.1"/>
    <property type="gene ID" value="LOC114400844"/>
</dbReference>
<evidence type="ECO:0000256" key="1">
    <source>
        <dbReference type="ARBA" id="ARBA00007626"/>
    </source>
</evidence>
<dbReference type="Proteomes" id="UP000289340">
    <property type="component" value="Chromosome 2"/>
</dbReference>
<evidence type="ECO:0000313" key="5">
    <source>
        <dbReference type="EMBL" id="RZC27044.1"/>
    </source>
</evidence>
<dbReference type="AlphaFoldDB" id="A0A445LV05"/>
<dbReference type="NCBIfam" id="TIGR00756">
    <property type="entry name" value="PPR"/>
    <property type="match status" value="2"/>
</dbReference>
<feature type="repeat" description="PPR" evidence="3">
    <location>
        <begin position="394"/>
        <end position="428"/>
    </location>
</feature>
<dbReference type="Pfam" id="PF01535">
    <property type="entry name" value="PPR"/>
    <property type="match status" value="7"/>
</dbReference>
<dbReference type="Gene3D" id="1.25.40.10">
    <property type="entry name" value="Tetratricopeptide repeat domain"/>
    <property type="match status" value="7"/>
</dbReference>
<comment type="caution">
    <text evidence="4">The sequence shown here is derived from an EMBL/GenBank/DDBJ whole genome shotgun (WGS) entry which is preliminary data.</text>
</comment>
<feature type="repeat" description="PPR" evidence="3">
    <location>
        <begin position="464"/>
        <end position="498"/>
    </location>
</feature>
<dbReference type="EMBL" id="QZWG01000002">
    <property type="protein sequence ID" value="RZC27044.1"/>
    <property type="molecule type" value="Genomic_DNA"/>
</dbReference>
<dbReference type="Pfam" id="PF13041">
    <property type="entry name" value="PPR_2"/>
    <property type="match status" value="1"/>
</dbReference>
<gene>
    <name evidence="4" type="ORF">D0Y65_005274</name>
</gene>
<feature type="repeat" description="PPR" evidence="3">
    <location>
        <begin position="842"/>
        <end position="872"/>
    </location>
</feature>
<feature type="repeat" description="PPR" evidence="3">
    <location>
        <begin position="600"/>
        <end position="634"/>
    </location>
</feature>
<feature type="repeat" description="PPR" evidence="3">
    <location>
        <begin position="531"/>
        <end position="565"/>
    </location>
</feature>
<name>A0A445LV05_GLYSO</name>
<dbReference type="PROSITE" id="PS51375">
    <property type="entry name" value="PPR"/>
    <property type="match status" value="7"/>
</dbReference>
<reference evidence="4 6" key="1">
    <citation type="submission" date="2018-09" db="EMBL/GenBank/DDBJ databases">
        <title>A high-quality reference genome of wild soybean provides a powerful tool to mine soybean genomes.</title>
        <authorList>
            <person name="Xie M."/>
            <person name="Chung C.Y.L."/>
            <person name="Li M.-W."/>
            <person name="Wong F.-L."/>
            <person name="Chan T.-F."/>
            <person name="Lam H.-M."/>
        </authorList>
    </citation>
    <scope>NUCLEOTIDE SEQUENCE [LARGE SCALE GENOMIC DNA]</scope>
    <source>
        <strain evidence="6">cv. W05</strain>
        <tissue evidence="4">Hypocotyl of etiolated seedlings</tissue>
    </source>
</reference>